<dbReference type="SMART" id="SM00448">
    <property type="entry name" value="REC"/>
    <property type="match status" value="1"/>
</dbReference>
<feature type="domain" description="Response regulatory" evidence="9">
    <location>
        <begin position="561"/>
        <end position="679"/>
    </location>
</feature>
<accession>B1T389</accession>
<evidence type="ECO:0000256" key="4">
    <source>
        <dbReference type="ARBA" id="ARBA00022679"/>
    </source>
</evidence>
<evidence type="ECO:0000313" key="11">
    <source>
        <dbReference type="Proteomes" id="UP000004814"/>
    </source>
</evidence>
<dbReference type="SMART" id="SM00387">
    <property type="entry name" value="HATPase_c"/>
    <property type="match status" value="1"/>
</dbReference>
<gene>
    <name evidence="10" type="ORF">BamMEX5DRAFT_2255</name>
</gene>
<dbReference type="Pfam" id="PF00072">
    <property type="entry name" value="Response_reg"/>
    <property type="match status" value="1"/>
</dbReference>
<dbReference type="InterPro" id="IPR001789">
    <property type="entry name" value="Sig_transdc_resp-reg_receiver"/>
</dbReference>
<dbReference type="Proteomes" id="UP000004814">
    <property type="component" value="Unassembled WGS sequence"/>
</dbReference>
<dbReference type="PRINTS" id="PR00344">
    <property type="entry name" value="BCTRLSENSOR"/>
</dbReference>
<dbReference type="GO" id="GO:0000155">
    <property type="term" value="F:phosphorelay sensor kinase activity"/>
    <property type="evidence" value="ECO:0007669"/>
    <property type="project" value="InterPro"/>
</dbReference>
<dbReference type="AlphaFoldDB" id="B1T389"/>
<dbReference type="EMBL" id="ABLK01000055">
    <property type="protein sequence ID" value="EDT41987.1"/>
    <property type="molecule type" value="Genomic_DNA"/>
</dbReference>
<feature type="modified residue" description="4-aspartylphosphate" evidence="6">
    <location>
        <position position="610"/>
    </location>
</feature>
<dbReference type="InterPro" id="IPR011006">
    <property type="entry name" value="CheY-like_superfamily"/>
</dbReference>
<dbReference type="SUPFAM" id="SSF52172">
    <property type="entry name" value="CheY-like"/>
    <property type="match status" value="1"/>
</dbReference>
<dbReference type="Gene3D" id="3.40.190.10">
    <property type="entry name" value="Periplasmic binding protein-like II"/>
    <property type="match status" value="2"/>
</dbReference>
<proteinExistence type="predicted"/>
<dbReference type="Pfam" id="PF00512">
    <property type="entry name" value="HisKA"/>
    <property type="match status" value="1"/>
</dbReference>
<dbReference type="SMART" id="SM00388">
    <property type="entry name" value="HisKA"/>
    <property type="match status" value="1"/>
</dbReference>
<name>B1T389_9BURK</name>
<evidence type="ECO:0000256" key="3">
    <source>
        <dbReference type="ARBA" id="ARBA00022553"/>
    </source>
</evidence>
<keyword evidence="5 10" id="KW-0418">Kinase</keyword>
<dbReference type="SUPFAM" id="SSF47384">
    <property type="entry name" value="Homodimeric domain of signal transducing histidine kinase"/>
    <property type="match status" value="1"/>
</dbReference>
<evidence type="ECO:0000256" key="1">
    <source>
        <dbReference type="ARBA" id="ARBA00000085"/>
    </source>
</evidence>
<protein>
    <recommendedName>
        <fullName evidence="2">histidine kinase</fullName>
        <ecNumber evidence="2">2.7.13.3</ecNumber>
    </recommendedName>
</protein>
<keyword evidence="3 6" id="KW-0597">Phosphoprotein</keyword>
<keyword evidence="4" id="KW-0808">Transferase</keyword>
<dbReference type="Gene3D" id="3.40.50.2300">
    <property type="match status" value="1"/>
</dbReference>
<dbReference type="InterPro" id="IPR036890">
    <property type="entry name" value="HATPase_C_sf"/>
</dbReference>
<dbReference type="PROSITE" id="PS50109">
    <property type="entry name" value="HIS_KIN"/>
    <property type="match status" value="1"/>
</dbReference>
<dbReference type="PROSITE" id="PS50110">
    <property type="entry name" value="RESPONSE_REGULATORY"/>
    <property type="match status" value="1"/>
</dbReference>
<dbReference type="InterPro" id="IPR003661">
    <property type="entry name" value="HisK_dim/P_dom"/>
</dbReference>
<dbReference type="SMART" id="SM00062">
    <property type="entry name" value="PBPb"/>
    <property type="match status" value="1"/>
</dbReference>
<dbReference type="SUPFAM" id="SSF53850">
    <property type="entry name" value="Periplasmic binding protein-like II"/>
    <property type="match status" value="1"/>
</dbReference>
<comment type="caution">
    <text evidence="10">The sequence shown here is derived from an EMBL/GenBank/DDBJ whole genome shotgun (WGS) entry which is preliminary data.</text>
</comment>
<feature type="domain" description="Histidine kinase" evidence="8">
    <location>
        <begin position="319"/>
        <end position="538"/>
    </location>
</feature>
<keyword evidence="7" id="KW-0812">Transmembrane</keyword>
<keyword evidence="7" id="KW-1133">Transmembrane helix</keyword>
<dbReference type="RefSeq" id="WP_006758206.1">
    <property type="nucleotide sequence ID" value="NZ_ABLK01000055.1"/>
</dbReference>
<evidence type="ECO:0000256" key="5">
    <source>
        <dbReference type="ARBA" id="ARBA00022777"/>
    </source>
</evidence>
<dbReference type="InterPro" id="IPR003594">
    <property type="entry name" value="HATPase_dom"/>
</dbReference>
<dbReference type="InterPro" id="IPR036097">
    <property type="entry name" value="HisK_dim/P_sf"/>
</dbReference>
<dbReference type="PANTHER" id="PTHR43047">
    <property type="entry name" value="TWO-COMPONENT HISTIDINE PROTEIN KINASE"/>
    <property type="match status" value="1"/>
</dbReference>
<dbReference type="PATRIC" id="fig|396597.7.peg.5927"/>
<keyword evidence="7" id="KW-0472">Membrane</keyword>
<sequence>MAVRIFLTLVIFVGIFPAPTYAYDVNFTKSEVEWMRGRPIIRYAIDPRWEPIEFLDGESAAGLSVAYLNKISDITGIRFEYIKTSSWSESVDFLVNGKVDLLPGVPDFDVPLSLKRQAKLSDPYFVGTTIAVTKASSRATSDLSDLSSNEKIAIRGGGAYESWVRKQYPNVQIIQFDSADGALNAVLNGLATITIGPEPILHPMIRQRYSKSLFVAGAIRNLPLALRMATNSACPELRSIVQKALASLSAEEADIIQEKWIESADFGKPSMLALFRYYGAKIAATALAFASMVIALFQIWRAKRAILEIATQRAAFLSIMAHEIRGPLNSVIASIELAGTQKNEAEMRRCIEVAIRSGEWLTSLLSNVLDYSKMDNSKVTLNKSVTTVVEILSPVLLSAKVEAKKIGIAFESSISRSIESPIVMDIDKTRQIITNIISNALKFTDQGAVLLFVSVEKHSRSENMVFCIVDTGRGIPNREIKKIINPFYQAQNRIAGRAGVGLGLAICHKIVEAMRGELEIVSSEGKGTVVTVKIPIERGCAREQSNKCVDLIIERPYQNLNILVVEDVDINRDIIKAQLRYLGFAAVGVGSGLEAINKVSTDRFDAVLLDCNLPDMSGYDLARYIRNLNAVSAPRVSIIAISANTGPVHENRCLESGIDAVVAKPINLHGLWDVLRSCVLHGEHGGANHKRSGDTLGCDIASALMAEITGVVRSAISDDVAGVEFHRHRLKGIALTFDLPKIVDVIQEDSNSKFDCRATCKRMIYLIRILDIEVFPGKGVSSS</sequence>
<evidence type="ECO:0000256" key="6">
    <source>
        <dbReference type="PROSITE-ProRule" id="PRU00169"/>
    </source>
</evidence>
<dbReference type="Gene3D" id="3.30.565.10">
    <property type="entry name" value="Histidine kinase-like ATPase, C-terminal domain"/>
    <property type="match status" value="1"/>
</dbReference>
<dbReference type="Pfam" id="PF00497">
    <property type="entry name" value="SBP_bac_3"/>
    <property type="match status" value="1"/>
</dbReference>
<feature type="transmembrane region" description="Helical" evidence="7">
    <location>
        <begin position="278"/>
        <end position="297"/>
    </location>
</feature>
<dbReference type="CDD" id="cd01007">
    <property type="entry name" value="PBP2_BvgS_HisK_like"/>
    <property type="match status" value="1"/>
</dbReference>
<organism evidence="10 11">
    <name type="scientific">Burkholderia ambifaria MEX-5</name>
    <dbReference type="NCBI Taxonomy" id="396597"/>
    <lineage>
        <taxon>Bacteria</taxon>
        <taxon>Pseudomonadati</taxon>
        <taxon>Pseudomonadota</taxon>
        <taxon>Betaproteobacteria</taxon>
        <taxon>Burkholderiales</taxon>
        <taxon>Burkholderiaceae</taxon>
        <taxon>Burkholderia</taxon>
        <taxon>Burkholderia cepacia complex</taxon>
    </lineage>
</organism>
<dbReference type="InterPro" id="IPR004358">
    <property type="entry name" value="Sig_transdc_His_kin-like_C"/>
</dbReference>
<dbReference type="InterPro" id="IPR001638">
    <property type="entry name" value="Solute-binding_3/MltF_N"/>
</dbReference>
<dbReference type="EC" id="2.7.13.3" evidence="2"/>
<dbReference type="Pfam" id="PF02518">
    <property type="entry name" value="HATPase_c"/>
    <property type="match status" value="1"/>
</dbReference>
<dbReference type="InterPro" id="IPR005467">
    <property type="entry name" value="His_kinase_dom"/>
</dbReference>
<dbReference type="SUPFAM" id="SSF55874">
    <property type="entry name" value="ATPase domain of HSP90 chaperone/DNA topoisomerase II/histidine kinase"/>
    <property type="match status" value="1"/>
</dbReference>
<evidence type="ECO:0000259" key="9">
    <source>
        <dbReference type="PROSITE" id="PS50110"/>
    </source>
</evidence>
<dbReference type="CDD" id="cd00082">
    <property type="entry name" value="HisKA"/>
    <property type="match status" value="1"/>
</dbReference>
<dbReference type="Gene3D" id="1.10.287.130">
    <property type="match status" value="1"/>
</dbReference>
<evidence type="ECO:0000313" key="10">
    <source>
        <dbReference type="EMBL" id="EDT41987.1"/>
    </source>
</evidence>
<evidence type="ECO:0000259" key="8">
    <source>
        <dbReference type="PROSITE" id="PS50109"/>
    </source>
</evidence>
<evidence type="ECO:0000256" key="2">
    <source>
        <dbReference type="ARBA" id="ARBA00012438"/>
    </source>
</evidence>
<comment type="catalytic activity">
    <reaction evidence="1">
        <text>ATP + protein L-histidine = ADP + protein N-phospho-L-histidine.</text>
        <dbReference type="EC" id="2.7.13.3"/>
    </reaction>
</comment>
<dbReference type="CDD" id="cd17546">
    <property type="entry name" value="REC_hyHK_CKI1_RcsC-like"/>
    <property type="match status" value="1"/>
</dbReference>
<evidence type="ECO:0000256" key="7">
    <source>
        <dbReference type="SAM" id="Phobius"/>
    </source>
</evidence>
<reference evidence="10 11" key="1">
    <citation type="submission" date="2008-03" db="EMBL/GenBank/DDBJ databases">
        <title>Sequencing of the draft genome and assembly of Burkholderia ambifaria MEX-5.</title>
        <authorList>
            <consortium name="US DOE Joint Genome Institute (JGI-PGF)"/>
            <person name="Copeland A."/>
            <person name="Lucas S."/>
            <person name="Lapidus A."/>
            <person name="Glavina del Rio T."/>
            <person name="Dalin E."/>
            <person name="Tice H."/>
            <person name="Bruce D."/>
            <person name="Goodwin L."/>
            <person name="Pitluck S."/>
            <person name="Larimer F."/>
            <person name="Land M.L."/>
            <person name="Hauser L."/>
            <person name="Tiedje J."/>
            <person name="Richardson P."/>
        </authorList>
    </citation>
    <scope>NUCLEOTIDE SEQUENCE [LARGE SCALE GENOMIC DNA]</scope>
    <source>
        <strain evidence="10 11">MEX-5</strain>
    </source>
</reference>